<dbReference type="InParanoid" id="G0NT02"/>
<evidence type="ECO:0000313" key="3">
    <source>
        <dbReference type="Proteomes" id="UP000008068"/>
    </source>
</evidence>
<dbReference type="Proteomes" id="UP000008068">
    <property type="component" value="Unassembled WGS sequence"/>
</dbReference>
<reference evidence="3" key="1">
    <citation type="submission" date="2011-07" db="EMBL/GenBank/DDBJ databases">
        <authorList>
            <consortium name="Caenorhabditis brenneri Sequencing and Analysis Consortium"/>
            <person name="Wilson R.K."/>
        </authorList>
    </citation>
    <scope>NUCLEOTIDE SEQUENCE [LARGE SCALE GENOMIC DNA]</scope>
    <source>
        <strain evidence="3">PB2801</strain>
    </source>
</reference>
<dbReference type="HOGENOM" id="CLU_030831_0_3_1"/>
<dbReference type="EMBL" id="GL379941">
    <property type="protein sequence ID" value="EGT37007.1"/>
    <property type="molecule type" value="Genomic_DNA"/>
</dbReference>
<gene>
    <name evidence="2" type="ORF">CAEBREN_02512</name>
</gene>
<evidence type="ECO:0000259" key="1">
    <source>
        <dbReference type="Pfam" id="PF01827"/>
    </source>
</evidence>
<sequence>MDPTDAEEKVKPCLETMPKLAMNIILSGLEMKSILSLQRSSPNFYYFITHTLPDYKLQSIRVDVNSERAQLILTCCDVPHPITIQYQETENGCLVIAGARKKILEDTQYQKVFLEDFARIMSHQKSPLMEFEWSSETFPDELKAHFKSRRFPLVAKRTVLKSSDPTDFMHIVPYICPNHLKELLLHNYSDTTNKTAMEITPMKALRLWRTVDTLEICGFEVEIPIQELLHFTGVNVSIATVLARDLLFLKETFLLKENFKHFLINYRTLLEKETINQIFGFPHIAGTSNKGSFHPLTNAPKIMLYVFYSCTYAQFSVLNGFN</sequence>
<protein>
    <recommendedName>
        <fullName evidence="1">DUF38 domain-containing protein</fullName>
    </recommendedName>
</protein>
<dbReference type="InterPro" id="IPR002900">
    <property type="entry name" value="DUF38/FTH_CAE_spp"/>
</dbReference>
<accession>G0NT02</accession>
<keyword evidence="3" id="KW-1185">Reference proteome</keyword>
<evidence type="ECO:0000313" key="2">
    <source>
        <dbReference type="EMBL" id="EGT37007.1"/>
    </source>
</evidence>
<organism evidence="3">
    <name type="scientific">Caenorhabditis brenneri</name>
    <name type="common">Nematode worm</name>
    <dbReference type="NCBI Taxonomy" id="135651"/>
    <lineage>
        <taxon>Eukaryota</taxon>
        <taxon>Metazoa</taxon>
        <taxon>Ecdysozoa</taxon>
        <taxon>Nematoda</taxon>
        <taxon>Chromadorea</taxon>
        <taxon>Rhabditida</taxon>
        <taxon>Rhabditina</taxon>
        <taxon>Rhabditomorpha</taxon>
        <taxon>Rhabditoidea</taxon>
        <taxon>Rhabditidae</taxon>
        <taxon>Peloderinae</taxon>
        <taxon>Caenorhabditis</taxon>
    </lineage>
</organism>
<dbReference type="AlphaFoldDB" id="G0NT02"/>
<dbReference type="PANTHER" id="PTHR23014:SF1">
    <property type="entry name" value="DUF38 DOMAIN-CONTAINING PROTEIN-RELATED"/>
    <property type="match status" value="1"/>
</dbReference>
<dbReference type="eggNOG" id="ENOG502TJZC">
    <property type="taxonomic scope" value="Eukaryota"/>
</dbReference>
<dbReference type="Pfam" id="PF01827">
    <property type="entry name" value="FTH"/>
    <property type="match status" value="1"/>
</dbReference>
<name>G0NT02_CAEBE</name>
<proteinExistence type="predicted"/>
<dbReference type="PANTHER" id="PTHR23014">
    <property type="entry name" value="F-BOX A PROTEIN"/>
    <property type="match status" value="1"/>
</dbReference>
<feature type="domain" description="DUF38" evidence="1">
    <location>
        <begin position="140"/>
        <end position="280"/>
    </location>
</feature>